<evidence type="ECO:0000313" key="7">
    <source>
        <dbReference type="Ensembl" id="ENSCCRP00020078122.1"/>
    </source>
</evidence>
<keyword evidence="4" id="KW-0964">Secreted</keyword>
<dbReference type="AlphaFoldDB" id="A0A8C2ICU3"/>
<evidence type="ECO:0000256" key="2">
    <source>
        <dbReference type="ARBA" id="ARBA00007432"/>
    </source>
</evidence>
<dbReference type="Ensembl" id="ENSCCRT00020085659.1">
    <property type="protein sequence ID" value="ENSCCRP00020078122.1"/>
    <property type="gene ID" value="ENSCCRG00020036332.1"/>
</dbReference>
<evidence type="ECO:0000256" key="1">
    <source>
        <dbReference type="ARBA" id="ARBA00004613"/>
    </source>
</evidence>
<dbReference type="GO" id="GO:0007166">
    <property type="term" value="P:cell surface receptor signaling pathway"/>
    <property type="evidence" value="ECO:0007669"/>
    <property type="project" value="TreeGrafter"/>
</dbReference>
<dbReference type="PANTHER" id="PTHR21353">
    <property type="match status" value="1"/>
</dbReference>
<dbReference type="GO" id="GO:0005615">
    <property type="term" value="C:extracellular space"/>
    <property type="evidence" value="ECO:0007669"/>
    <property type="project" value="UniProtKB-KW"/>
</dbReference>
<organism evidence="7 8">
    <name type="scientific">Cyprinus carpio</name>
    <name type="common">Common carp</name>
    <dbReference type="NCBI Taxonomy" id="7962"/>
    <lineage>
        <taxon>Eukaryota</taxon>
        <taxon>Metazoa</taxon>
        <taxon>Chordata</taxon>
        <taxon>Craniata</taxon>
        <taxon>Vertebrata</taxon>
        <taxon>Euteleostomi</taxon>
        <taxon>Actinopterygii</taxon>
        <taxon>Neopterygii</taxon>
        <taxon>Teleostei</taxon>
        <taxon>Ostariophysi</taxon>
        <taxon>Cypriniformes</taxon>
        <taxon>Cyprinidae</taxon>
        <taxon>Cyprininae</taxon>
        <taxon>Cyprinus</taxon>
    </lineage>
</organism>
<dbReference type="InterPro" id="IPR010681">
    <property type="entry name" value="PRF/CT"/>
</dbReference>
<dbReference type="Gene3D" id="1.20.1250.10">
    <property type="match status" value="1"/>
</dbReference>
<keyword evidence="6" id="KW-0732">Signal</keyword>
<feature type="chain" id="PRO_5034811923" evidence="6">
    <location>
        <begin position="24"/>
        <end position="255"/>
    </location>
</feature>
<dbReference type="Proteomes" id="UP000694701">
    <property type="component" value="Unplaced"/>
</dbReference>
<dbReference type="SUPFAM" id="SSF47266">
    <property type="entry name" value="4-helical cytokines"/>
    <property type="match status" value="1"/>
</dbReference>
<comment type="subcellular location">
    <subcellularLocation>
        <location evidence="1">Secreted</location>
    </subcellularLocation>
</comment>
<evidence type="ECO:0000256" key="4">
    <source>
        <dbReference type="ARBA" id="ARBA00022525"/>
    </source>
</evidence>
<evidence type="ECO:0000256" key="3">
    <source>
        <dbReference type="ARBA" id="ARBA00022514"/>
    </source>
</evidence>
<protein>
    <submittedName>
        <fullName evidence="7">Uncharacterized protein</fullName>
    </submittedName>
</protein>
<evidence type="ECO:0000313" key="8">
    <source>
        <dbReference type="Proteomes" id="UP000694701"/>
    </source>
</evidence>
<feature type="region of interest" description="Disordered" evidence="5">
    <location>
        <begin position="115"/>
        <end position="139"/>
    </location>
</feature>
<dbReference type="InterPro" id="IPR009079">
    <property type="entry name" value="4_helix_cytokine-like_core"/>
</dbReference>
<keyword evidence="3" id="KW-0202">Cytokine</keyword>
<proteinExistence type="inferred from homology"/>
<feature type="compositionally biased region" description="Basic and acidic residues" evidence="5">
    <location>
        <begin position="115"/>
        <end position="127"/>
    </location>
</feature>
<reference evidence="7" key="1">
    <citation type="submission" date="2025-08" db="UniProtKB">
        <authorList>
            <consortium name="Ensembl"/>
        </authorList>
    </citation>
    <scope>IDENTIFICATION</scope>
</reference>
<dbReference type="GO" id="GO:0005125">
    <property type="term" value="F:cytokine activity"/>
    <property type="evidence" value="ECO:0007669"/>
    <property type="project" value="UniProtKB-KW"/>
</dbReference>
<comment type="similarity">
    <text evidence="2">Belongs to the IL-6 superfamily.</text>
</comment>
<accession>A0A8C2ICU3</accession>
<evidence type="ECO:0000256" key="5">
    <source>
        <dbReference type="SAM" id="MobiDB-lite"/>
    </source>
</evidence>
<evidence type="ECO:0000256" key="6">
    <source>
        <dbReference type="SAM" id="SignalP"/>
    </source>
</evidence>
<feature type="signal peptide" evidence="6">
    <location>
        <begin position="1"/>
        <end position="23"/>
    </location>
</feature>
<name>A0A8C2ICU3_CYPCA</name>
<dbReference type="PANTHER" id="PTHR21353:SF9">
    <property type="match status" value="1"/>
</dbReference>
<sequence>MFRRCLAPLCILILICMVSTISSSPLGHRGALSFSNSLRLTRAIRARVQQVLSRYKQQLFGDELFEYREMMLSTLPAVTVSYQTWLHMQDNERLRLASHNLQTFWTHLEGQRQQLERERDATEERREQRRGKRGKPQPSLCQSFVSLQIDLRDLMKQVNSQVQTSVSLLQPTQASAASVFTGSQISVDTQQTTTAEMSRWIQHLRGYVILRDLERYLSRLARDYALLQPEGKKKSIAQLLHRIELLQNKTNEMDN</sequence>